<reference evidence="2" key="1">
    <citation type="journal article" date="2007" name="Plant Cell">
        <title>Dothideomycete-plant interactions illuminated by genome sequencing and EST analysis of the wheat pathogen Stagonospora nodorum.</title>
        <authorList>
            <person name="Hane J.K."/>
            <person name="Lowe R.G."/>
            <person name="Solomon P.S."/>
            <person name="Tan K.C."/>
            <person name="Schoch C.L."/>
            <person name="Spatafora J.W."/>
            <person name="Crous P.W."/>
            <person name="Kodira C."/>
            <person name="Birren B.W."/>
            <person name="Galagan J.E."/>
            <person name="Torriani S.F."/>
            <person name="McDonald B.A."/>
            <person name="Oliver R.P."/>
        </authorList>
    </citation>
    <scope>NUCLEOTIDE SEQUENCE [LARGE SCALE GENOMIC DNA]</scope>
    <source>
        <strain evidence="2">SN15 / ATCC MYA-4574 / FGSC 10173</strain>
    </source>
</reference>
<proteinExistence type="predicted"/>
<dbReference type="RefSeq" id="XP_001806436.1">
    <property type="nucleotide sequence ID" value="XM_001806384.1"/>
</dbReference>
<dbReference type="KEGG" id="pno:SNOG_16314"/>
<dbReference type="GeneID" id="5983367"/>
<accession>Q0TW00</accession>
<sequence>MEDPAHRHFDICGVYSIMDQRFTLLVKLSSSTREPIAQVSRGISQPAIAFWLTCHPNTLPIRHVRTRARACPIRVPVNGTRRQNRNLLPALETLMPRRCLGGGRSDGEGVAGGELREVVIEIRNGFGVEPRYPA</sequence>
<evidence type="ECO:0000313" key="1">
    <source>
        <dbReference type="EMBL" id="EAT76300.1"/>
    </source>
</evidence>
<evidence type="ECO:0000313" key="2">
    <source>
        <dbReference type="Proteomes" id="UP000001055"/>
    </source>
</evidence>
<dbReference type="HOGENOM" id="CLU_1896966_0_0_1"/>
<dbReference type="EMBL" id="CH445369">
    <property type="protein sequence ID" value="EAT76300.1"/>
    <property type="molecule type" value="Genomic_DNA"/>
</dbReference>
<organism evidence="1 2">
    <name type="scientific">Phaeosphaeria nodorum (strain SN15 / ATCC MYA-4574 / FGSC 10173)</name>
    <name type="common">Glume blotch fungus</name>
    <name type="synonym">Parastagonospora nodorum</name>
    <dbReference type="NCBI Taxonomy" id="321614"/>
    <lineage>
        <taxon>Eukaryota</taxon>
        <taxon>Fungi</taxon>
        <taxon>Dikarya</taxon>
        <taxon>Ascomycota</taxon>
        <taxon>Pezizomycotina</taxon>
        <taxon>Dothideomycetes</taxon>
        <taxon>Pleosporomycetidae</taxon>
        <taxon>Pleosporales</taxon>
        <taxon>Pleosporineae</taxon>
        <taxon>Phaeosphaeriaceae</taxon>
        <taxon>Parastagonospora</taxon>
    </lineage>
</organism>
<protein>
    <submittedName>
        <fullName evidence="1">Uncharacterized protein</fullName>
    </submittedName>
</protein>
<dbReference type="AlphaFoldDB" id="Q0TW00"/>
<dbReference type="InParanoid" id="Q0TW00"/>
<name>Q0TW00_PHANO</name>
<gene>
    <name evidence="1" type="ORF">SNOG_16314</name>
</gene>
<dbReference type="Proteomes" id="UP000001055">
    <property type="component" value="Unassembled WGS sequence"/>
</dbReference>